<keyword evidence="3" id="KW-0639">Primosome</keyword>
<comment type="caution">
    <text evidence="9">The sequence shown here is derived from an EMBL/GenBank/DDBJ whole genome shotgun (WGS) entry which is preliminary data.</text>
</comment>
<evidence type="ECO:0000313" key="10">
    <source>
        <dbReference type="Proteomes" id="UP001596368"/>
    </source>
</evidence>
<dbReference type="InterPro" id="IPR058560">
    <property type="entry name" value="DNA_primase_C"/>
</dbReference>
<dbReference type="GO" id="GO:0046872">
    <property type="term" value="F:metal ion binding"/>
    <property type="evidence" value="ECO:0007669"/>
    <property type="project" value="UniProtKB-KW"/>
</dbReference>
<feature type="domain" description="DNA primase large subunit C-terminal" evidence="8">
    <location>
        <begin position="33"/>
        <end position="79"/>
    </location>
</feature>
<keyword evidence="4" id="KW-0235">DNA replication</keyword>
<evidence type="ECO:0000256" key="6">
    <source>
        <dbReference type="ARBA" id="ARBA00023004"/>
    </source>
</evidence>
<keyword evidence="5" id="KW-0479">Metal-binding</keyword>
<dbReference type="Proteomes" id="UP001596368">
    <property type="component" value="Unassembled WGS sequence"/>
</dbReference>
<evidence type="ECO:0000313" key="9">
    <source>
        <dbReference type="EMBL" id="MFC7135802.1"/>
    </source>
</evidence>
<keyword evidence="10" id="KW-1185">Reference proteome</keyword>
<evidence type="ECO:0000256" key="5">
    <source>
        <dbReference type="ARBA" id="ARBA00022723"/>
    </source>
</evidence>
<evidence type="ECO:0000256" key="1">
    <source>
        <dbReference type="ARBA" id="ARBA00001966"/>
    </source>
</evidence>
<name>A0ABD5XKZ3_9EURY</name>
<comment type="cofactor">
    <cofactor evidence="1">
        <name>[4Fe-4S] cluster</name>
        <dbReference type="ChEBI" id="CHEBI:49883"/>
    </cofactor>
</comment>
<proteinExistence type="predicted"/>
<dbReference type="GO" id="GO:1990077">
    <property type="term" value="C:primosome complex"/>
    <property type="evidence" value="ECO:0007669"/>
    <property type="project" value="UniProtKB-KW"/>
</dbReference>
<dbReference type="GO" id="GO:0006269">
    <property type="term" value="P:DNA replication, synthesis of primer"/>
    <property type="evidence" value="ECO:0007669"/>
    <property type="project" value="UniProtKB-KW"/>
</dbReference>
<sequence length="115" mass="12659">MSDDLADELEAEIGDLRDLLADRSVRSDIEVVDPDYFPPCIARLLERARAGEELDPHGRFSLLAFLAGLNLEADEAVALSGLDPARGRPLRLPPRRVRRAVPAAVVPDARRVRPV</sequence>
<protein>
    <recommendedName>
        <fullName evidence="8">DNA primase large subunit C-terminal domain-containing protein</fullName>
    </recommendedName>
</protein>
<dbReference type="EMBL" id="JBHSZG010000001">
    <property type="protein sequence ID" value="MFC7135802.1"/>
    <property type="molecule type" value="Genomic_DNA"/>
</dbReference>
<evidence type="ECO:0000259" key="8">
    <source>
        <dbReference type="Pfam" id="PF04104"/>
    </source>
</evidence>
<organism evidence="9 10">
    <name type="scientific">Halobaculum litoreum</name>
    <dbReference type="NCBI Taxonomy" id="3031998"/>
    <lineage>
        <taxon>Archaea</taxon>
        <taxon>Methanobacteriati</taxon>
        <taxon>Methanobacteriota</taxon>
        <taxon>Stenosarchaea group</taxon>
        <taxon>Halobacteria</taxon>
        <taxon>Halobacteriales</taxon>
        <taxon>Haloferacaceae</taxon>
        <taxon>Halobaculum</taxon>
    </lineage>
</organism>
<dbReference type="Pfam" id="PF04104">
    <property type="entry name" value="DNA_primase_lrg"/>
    <property type="match status" value="1"/>
</dbReference>
<keyword evidence="6" id="KW-0408">Iron</keyword>
<gene>
    <name evidence="9" type="ORF">ACFQRB_02790</name>
</gene>
<evidence type="ECO:0000256" key="4">
    <source>
        <dbReference type="ARBA" id="ARBA00022705"/>
    </source>
</evidence>
<accession>A0ABD5XKZ3</accession>
<dbReference type="GO" id="GO:0051539">
    <property type="term" value="F:4 iron, 4 sulfur cluster binding"/>
    <property type="evidence" value="ECO:0007669"/>
    <property type="project" value="UniProtKB-KW"/>
</dbReference>
<evidence type="ECO:0000256" key="3">
    <source>
        <dbReference type="ARBA" id="ARBA00022515"/>
    </source>
</evidence>
<dbReference type="AlphaFoldDB" id="A0ABD5XKZ3"/>
<keyword evidence="2" id="KW-0004">4Fe-4S</keyword>
<evidence type="ECO:0000256" key="7">
    <source>
        <dbReference type="ARBA" id="ARBA00023014"/>
    </source>
</evidence>
<reference evidence="9 10" key="1">
    <citation type="journal article" date="2019" name="Int. J. Syst. Evol. Microbiol.">
        <title>The Global Catalogue of Microorganisms (GCM) 10K type strain sequencing project: providing services to taxonomists for standard genome sequencing and annotation.</title>
        <authorList>
            <consortium name="The Broad Institute Genomics Platform"/>
            <consortium name="The Broad Institute Genome Sequencing Center for Infectious Disease"/>
            <person name="Wu L."/>
            <person name="Ma J."/>
        </authorList>
    </citation>
    <scope>NUCLEOTIDE SEQUENCE [LARGE SCALE GENOMIC DNA]</scope>
    <source>
        <strain evidence="9 10">DT92</strain>
    </source>
</reference>
<evidence type="ECO:0000256" key="2">
    <source>
        <dbReference type="ARBA" id="ARBA00022485"/>
    </source>
</evidence>
<keyword evidence="7" id="KW-0411">Iron-sulfur</keyword>